<dbReference type="InterPro" id="IPR047721">
    <property type="entry name" value="DrmB"/>
</dbReference>
<accession>E1IB53</accession>
<dbReference type="Proteomes" id="UP000054010">
    <property type="component" value="Unassembled WGS sequence"/>
</dbReference>
<sequence length="567" mass="62224">MATKTNSSGIRTYTLKGGKLRPSQIITTFGPGAVVDLPEESIMIAGIDLWPQGAIIQETRLQQALEVKHFRAPAIGNFEGDVPCVRFPLNRVCINKDCSLISRSKSCPECGSDTYPARLIVICADGHADDFPWFWWVHRSKKCSGTPKLRLVNQGRTATLADLVVKCSTCNQQQSLAGALGAKAVGTTCKGKHPWLPGMPDVHCSATPRSVLRGASNVYFSSLLSALSIPPWTSPMQVAINTHWSTLLPIATNEALQRSLIPALPEFAGFNLEDVIRAIKERISGTTTLNTLRQEEFRAFRNPGTGINHTDFQICDEPIPVGFEPYIKRVILAQRLREVRVLRGFTRIDPADADNVDAPLAPIMVNSQDWLPAVEHRGEGIFLELDESRVAAWEADNRVCQRIEGMFQANNKWREQRGLKPLGSLLPRIVLIHTLAHLLIRQLSLDCGYSSSSLRERIYTGVDMCGLLIYTASADSDGSLGGLVQQGLQNRLGATLRSLLENARWCSSDPLCTEHQPLLTGQIKGAACHACCLISETSCEASNRLLDRALVCNLPSLPSIGFFDHGI</sequence>
<dbReference type="NCBIfam" id="NF038324">
    <property type="entry name" value="DrmB_fam"/>
    <property type="match status" value="1"/>
</dbReference>
<dbReference type="HOGENOM" id="CLU_020062_0_0_0"/>
<dbReference type="STRING" id="765420.OSCT_0554"/>
<keyword evidence="3" id="KW-1185">Reference proteome</keyword>
<proteinExistence type="predicted"/>
<reference evidence="2 3" key="1">
    <citation type="journal article" date="2011" name="J. Bacteriol.">
        <title>Draft genome sequence of the anoxygenic filamentous phototrophic bacterium Oscillochloris trichoides subsp. DG-6.</title>
        <authorList>
            <person name="Kuznetsov B.B."/>
            <person name="Ivanovsky R.N."/>
            <person name="Keppen O.I."/>
            <person name="Sukhacheva M.V."/>
            <person name="Bumazhkin B.K."/>
            <person name="Patutina E.O."/>
            <person name="Beletsky A.V."/>
            <person name="Mardanov A.V."/>
            <person name="Baslerov R.V."/>
            <person name="Panteleeva A.N."/>
            <person name="Kolganova T.V."/>
            <person name="Ravin N.V."/>
            <person name="Skryabin K.G."/>
        </authorList>
    </citation>
    <scope>NUCLEOTIDE SEQUENCE [LARGE SCALE GENOMIC DNA]</scope>
    <source>
        <strain evidence="2 3">DG-6</strain>
    </source>
</reference>
<evidence type="ECO:0000259" key="1">
    <source>
        <dbReference type="Pfam" id="PF09369"/>
    </source>
</evidence>
<protein>
    <recommendedName>
        <fullName evidence="1">MrfA-like Zn-binding domain-containing protein</fullName>
    </recommendedName>
</protein>
<name>E1IB53_9CHLR</name>
<feature type="domain" description="MrfA-like Zn-binding" evidence="1">
    <location>
        <begin position="435"/>
        <end position="532"/>
    </location>
</feature>
<dbReference type="AlphaFoldDB" id="E1IB53"/>
<dbReference type="eggNOG" id="ENOG502Z7NV">
    <property type="taxonomic scope" value="Bacteria"/>
</dbReference>
<organism evidence="2 3">
    <name type="scientific">Oscillochloris trichoides DG-6</name>
    <dbReference type="NCBI Taxonomy" id="765420"/>
    <lineage>
        <taxon>Bacteria</taxon>
        <taxon>Bacillati</taxon>
        <taxon>Chloroflexota</taxon>
        <taxon>Chloroflexia</taxon>
        <taxon>Chloroflexales</taxon>
        <taxon>Chloroflexineae</taxon>
        <taxon>Oscillochloridaceae</taxon>
        <taxon>Oscillochloris</taxon>
    </lineage>
</organism>
<comment type="caution">
    <text evidence="2">The sequence shown here is derived from an EMBL/GenBank/DDBJ whole genome shotgun (WGS) entry which is preliminary data.</text>
</comment>
<dbReference type="InterPro" id="IPR018973">
    <property type="entry name" value="MZB"/>
</dbReference>
<evidence type="ECO:0000313" key="2">
    <source>
        <dbReference type="EMBL" id="EFO81538.1"/>
    </source>
</evidence>
<dbReference type="EMBL" id="ADVR01000010">
    <property type="protein sequence ID" value="EFO81538.1"/>
    <property type="molecule type" value="Genomic_DNA"/>
</dbReference>
<dbReference type="Pfam" id="PF09369">
    <property type="entry name" value="MZB"/>
    <property type="match status" value="1"/>
</dbReference>
<dbReference type="OrthoDB" id="9134227at2"/>
<gene>
    <name evidence="2" type="ORF">OSCT_0554</name>
</gene>
<evidence type="ECO:0000313" key="3">
    <source>
        <dbReference type="Proteomes" id="UP000054010"/>
    </source>
</evidence>